<proteinExistence type="predicted"/>
<accession>A0A0A9FGN0</accession>
<organism evidence="1">
    <name type="scientific">Arundo donax</name>
    <name type="common">Giant reed</name>
    <name type="synonym">Donax arundinaceus</name>
    <dbReference type="NCBI Taxonomy" id="35708"/>
    <lineage>
        <taxon>Eukaryota</taxon>
        <taxon>Viridiplantae</taxon>
        <taxon>Streptophyta</taxon>
        <taxon>Embryophyta</taxon>
        <taxon>Tracheophyta</taxon>
        <taxon>Spermatophyta</taxon>
        <taxon>Magnoliopsida</taxon>
        <taxon>Liliopsida</taxon>
        <taxon>Poales</taxon>
        <taxon>Poaceae</taxon>
        <taxon>PACMAD clade</taxon>
        <taxon>Arundinoideae</taxon>
        <taxon>Arundineae</taxon>
        <taxon>Arundo</taxon>
    </lineage>
</organism>
<name>A0A0A9FGN0_ARUDO</name>
<reference evidence="1" key="2">
    <citation type="journal article" date="2015" name="Data Brief">
        <title>Shoot transcriptome of the giant reed, Arundo donax.</title>
        <authorList>
            <person name="Barrero R.A."/>
            <person name="Guerrero F.D."/>
            <person name="Moolhuijzen P."/>
            <person name="Goolsby J.A."/>
            <person name="Tidwell J."/>
            <person name="Bellgard S.E."/>
            <person name="Bellgard M.I."/>
        </authorList>
    </citation>
    <scope>NUCLEOTIDE SEQUENCE</scope>
    <source>
        <tissue evidence="1">Shoot tissue taken approximately 20 cm above the soil surface</tissue>
    </source>
</reference>
<protein>
    <submittedName>
        <fullName evidence="1">Uncharacterized protein</fullName>
    </submittedName>
</protein>
<dbReference type="EMBL" id="GBRH01185726">
    <property type="protein sequence ID" value="JAE12170.1"/>
    <property type="molecule type" value="Transcribed_RNA"/>
</dbReference>
<reference evidence="1" key="1">
    <citation type="submission" date="2014-09" db="EMBL/GenBank/DDBJ databases">
        <authorList>
            <person name="Magalhaes I.L.F."/>
            <person name="Oliveira U."/>
            <person name="Santos F.R."/>
            <person name="Vidigal T.H.D.A."/>
            <person name="Brescovit A.D."/>
            <person name="Santos A.J."/>
        </authorList>
    </citation>
    <scope>NUCLEOTIDE SEQUENCE</scope>
    <source>
        <tissue evidence="1">Shoot tissue taken approximately 20 cm above the soil surface</tissue>
    </source>
</reference>
<dbReference type="AlphaFoldDB" id="A0A0A9FGN0"/>
<evidence type="ECO:0000313" key="1">
    <source>
        <dbReference type="EMBL" id="JAE12170.1"/>
    </source>
</evidence>
<sequence length="44" mass="4672">MDDSCKRINAIPSQFARTLHLCAKCCSGATLSRASIAFTKSPGN</sequence>